<protein>
    <recommendedName>
        <fullName evidence="6">Protein pelota homolog</fullName>
    </recommendedName>
</protein>
<dbReference type="InterPro" id="IPR029064">
    <property type="entry name" value="Ribosomal_eL30-like_sf"/>
</dbReference>
<dbReference type="Pfam" id="PF26356">
    <property type="entry name" value="Pelota_N"/>
    <property type="match status" value="1"/>
</dbReference>
<organism evidence="8 9">
    <name type="scientific">Panagrellus redivivus</name>
    <name type="common">Microworm</name>
    <dbReference type="NCBI Taxonomy" id="6233"/>
    <lineage>
        <taxon>Eukaryota</taxon>
        <taxon>Metazoa</taxon>
        <taxon>Ecdysozoa</taxon>
        <taxon>Nematoda</taxon>
        <taxon>Chromadorea</taxon>
        <taxon>Rhabditida</taxon>
        <taxon>Tylenchina</taxon>
        <taxon>Panagrolaimomorpha</taxon>
        <taxon>Panagrolaimoidea</taxon>
        <taxon>Panagrolaimidae</taxon>
        <taxon>Panagrellus</taxon>
    </lineage>
</organism>
<dbReference type="InterPro" id="IPR042226">
    <property type="entry name" value="eFR1_2_sf"/>
</dbReference>
<dbReference type="WBParaSite" id="Pan_g17286.t1">
    <property type="protein sequence ID" value="Pan_g17286.t1"/>
    <property type="gene ID" value="Pan_g17286"/>
</dbReference>
<dbReference type="FunFam" id="3.30.1330.30:FF:000008">
    <property type="entry name" value="Protein pelota homolog"/>
    <property type="match status" value="1"/>
</dbReference>
<dbReference type="GO" id="GO:0071025">
    <property type="term" value="P:RNA surveillance"/>
    <property type="evidence" value="ECO:0007669"/>
    <property type="project" value="InterPro"/>
</dbReference>
<dbReference type="PANTHER" id="PTHR10853:SF0">
    <property type="entry name" value="PROTEIN PELOTA HOMOLOG"/>
    <property type="match status" value="1"/>
</dbReference>
<evidence type="ECO:0000313" key="9">
    <source>
        <dbReference type="WBParaSite" id="Pan_g17286.t1"/>
    </source>
</evidence>
<dbReference type="AlphaFoldDB" id="A0A7E4V8G4"/>
<feature type="domain" description="eRF1/Pelota-like N-terminal" evidence="7">
    <location>
        <begin position="1"/>
        <end position="136"/>
    </location>
</feature>
<dbReference type="GO" id="GO:0032790">
    <property type="term" value="P:ribosome disassembly"/>
    <property type="evidence" value="ECO:0007669"/>
    <property type="project" value="TreeGrafter"/>
</dbReference>
<sequence>MRVIDRIPEVGDVPAGIVMECQTQDDLWHLYNIIRLGDLIQAFTDRKVHDVGDQITKFRRKLVYRVTLEMQVAVTSVHFDPLYDGLHVSGLLLQEFHPLVAIDRHHTMDIRVNTVFLLSKACWDSIDLERIEKAVAMRTENVMAAVVLHEGVAQICVITENMTVVKAKIEMQVARKRAGFVKNHEKSVKRFLETVAKAFMRHIVVDDMKAVIVAGRGFLHTQFLSTLYRVAEQSNVPFKVRQKSKFFCVNVSSGYKHSVKEILSDPATAALLADTAAHEEMKAINEFMDLFNNDPARAFYGYKHVTMANAACAIDTLMVSDALFRSNDVEKRKQYIKLVEAVQDKNGKVLIFSSLHVSGEQLNQITGVAAILRFPMPELEDEEMDEDEVEEDNNLTVKVDEYVVREFPGDVDATVQCV</sequence>
<evidence type="ECO:0000256" key="5">
    <source>
        <dbReference type="ARBA" id="ARBA00022723"/>
    </source>
</evidence>
<evidence type="ECO:0000256" key="2">
    <source>
        <dbReference type="ARBA" id="ARBA00004496"/>
    </source>
</evidence>
<dbReference type="SMART" id="SM01194">
    <property type="entry name" value="eRF1_1"/>
    <property type="match status" value="1"/>
</dbReference>
<dbReference type="GO" id="GO:0070966">
    <property type="term" value="P:nuclear-transcribed mRNA catabolic process, no-go decay"/>
    <property type="evidence" value="ECO:0007669"/>
    <property type="project" value="InterPro"/>
</dbReference>
<dbReference type="InterPro" id="IPR005140">
    <property type="entry name" value="eRF1_Pelota-like_N"/>
</dbReference>
<comment type="similarity">
    <text evidence="3 6">Belongs to the eukaryotic release factor 1 family. Pelota subfamily.</text>
</comment>
<dbReference type="GO" id="GO:0046872">
    <property type="term" value="F:metal ion binding"/>
    <property type="evidence" value="ECO:0007669"/>
    <property type="project" value="UniProtKB-KW"/>
</dbReference>
<dbReference type="SUPFAM" id="SSF53137">
    <property type="entry name" value="Translational machinery components"/>
    <property type="match status" value="1"/>
</dbReference>
<dbReference type="InterPro" id="IPR005142">
    <property type="entry name" value="eRF1_3"/>
</dbReference>
<dbReference type="Gene3D" id="3.30.1330.30">
    <property type="match status" value="1"/>
</dbReference>
<reference evidence="9" key="2">
    <citation type="submission" date="2020-10" db="UniProtKB">
        <authorList>
            <consortium name="WormBaseParasite"/>
        </authorList>
    </citation>
    <scope>IDENTIFICATION</scope>
</reference>
<dbReference type="SUPFAM" id="SSF55315">
    <property type="entry name" value="L30e-like"/>
    <property type="match status" value="1"/>
</dbReference>
<keyword evidence="8" id="KW-1185">Reference proteome</keyword>
<dbReference type="InterPro" id="IPR058547">
    <property type="entry name" value="Pelota_N"/>
</dbReference>
<dbReference type="Pfam" id="PF03464">
    <property type="entry name" value="eRF1_2"/>
    <property type="match status" value="1"/>
</dbReference>
<evidence type="ECO:0000256" key="6">
    <source>
        <dbReference type="RuleBase" id="RU362019"/>
    </source>
</evidence>
<dbReference type="InterPro" id="IPR038069">
    <property type="entry name" value="Pelota/DOM34_N"/>
</dbReference>
<comment type="subcellular location">
    <subcellularLocation>
        <location evidence="2 6">Cytoplasm</location>
    </subcellularLocation>
</comment>
<name>A0A7E4V8G4_PANRE</name>
<dbReference type="Pfam" id="PF03465">
    <property type="entry name" value="eRF1_3"/>
    <property type="match status" value="1"/>
</dbReference>
<dbReference type="PANTHER" id="PTHR10853">
    <property type="entry name" value="PELOTA"/>
    <property type="match status" value="1"/>
</dbReference>
<dbReference type="GO" id="GO:0005737">
    <property type="term" value="C:cytoplasm"/>
    <property type="evidence" value="ECO:0007669"/>
    <property type="project" value="UniProtKB-SubCell"/>
</dbReference>
<dbReference type="Proteomes" id="UP000492821">
    <property type="component" value="Unassembled WGS sequence"/>
</dbReference>
<dbReference type="SUPFAM" id="SSF159065">
    <property type="entry name" value="Dom34/Pelota N-terminal domain-like"/>
    <property type="match status" value="1"/>
</dbReference>
<evidence type="ECO:0000259" key="7">
    <source>
        <dbReference type="SMART" id="SM01194"/>
    </source>
</evidence>
<evidence type="ECO:0000256" key="1">
    <source>
        <dbReference type="ARBA" id="ARBA00001968"/>
    </source>
</evidence>
<keyword evidence="5 6" id="KW-0479">Metal-binding</keyword>
<dbReference type="Gene3D" id="3.30.420.60">
    <property type="entry name" value="eRF1 domain 2"/>
    <property type="match status" value="1"/>
</dbReference>
<dbReference type="Gene3D" id="2.30.30.870">
    <property type="entry name" value="Pelota, domain A"/>
    <property type="match status" value="1"/>
</dbReference>
<proteinExistence type="inferred from homology"/>
<dbReference type="InterPro" id="IPR004405">
    <property type="entry name" value="TF_pelota"/>
</dbReference>
<reference evidence="8" key="1">
    <citation type="journal article" date="2013" name="Genetics">
        <title>The draft genome and transcriptome of Panagrellus redivivus are shaped by the harsh demands of a free-living lifestyle.</title>
        <authorList>
            <person name="Srinivasan J."/>
            <person name="Dillman A.R."/>
            <person name="Macchietto M.G."/>
            <person name="Heikkinen L."/>
            <person name="Lakso M."/>
            <person name="Fracchia K.M."/>
            <person name="Antoshechkin I."/>
            <person name="Mortazavi A."/>
            <person name="Wong G."/>
            <person name="Sternberg P.W."/>
        </authorList>
    </citation>
    <scope>NUCLEOTIDE SEQUENCE [LARGE SCALE GENOMIC DNA]</scope>
    <source>
        <strain evidence="8">MT8872</strain>
    </source>
</reference>
<comment type="function">
    <text evidence="6">Component of the Pelota-HBS1L complex, a complex that recognizes stalled ribosomes and triggers the No-Go Decay (NGD) pathway. In the Pelota-HBS1L complex, pelo recognizes ribosomes stalled at the 3' end of an mRNA and engages stalled ribosomes by destabilizing mRNA in the mRNA channel.</text>
</comment>
<dbReference type="GO" id="GO:0070481">
    <property type="term" value="P:nuclear-transcribed mRNA catabolic process, non-stop decay"/>
    <property type="evidence" value="ECO:0007669"/>
    <property type="project" value="InterPro"/>
</dbReference>
<accession>A0A7E4V8G4</accession>
<evidence type="ECO:0000256" key="3">
    <source>
        <dbReference type="ARBA" id="ARBA00009504"/>
    </source>
</evidence>
<evidence type="ECO:0000313" key="8">
    <source>
        <dbReference type="Proteomes" id="UP000492821"/>
    </source>
</evidence>
<evidence type="ECO:0000256" key="4">
    <source>
        <dbReference type="ARBA" id="ARBA00022490"/>
    </source>
</evidence>
<dbReference type="NCBIfam" id="TIGR00111">
    <property type="entry name" value="pelota"/>
    <property type="match status" value="1"/>
</dbReference>
<dbReference type="InterPro" id="IPR005141">
    <property type="entry name" value="eRF1_2"/>
</dbReference>
<comment type="cofactor">
    <cofactor evidence="1 6">
        <name>a divalent metal cation</name>
        <dbReference type="ChEBI" id="CHEBI:60240"/>
    </cofactor>
</comment>
<keyword evidence="4 6" id="KW-0963">Cytoplasm</keyword>
<dbReference type="GO" id="GO:0070651">
    <property type="term" value="P:nonfunctional rRNA decay"/>
    <property type="evidence" value="ECO:0007669"/>
    <property type="project" value="TreeGrafter"/>
</dbReference>